<feature type="region of interest" description="Disordered" evidence="1">
    <location>
        <begin position="109"/>
        <end position="164"/>
    </location>
</feature>
<dbReference type="PANTHER" id="PTHR36072">
    <property type="entry name" value="OS01G0541600 PROTEIN"/>
    <property type="match status" value="1"/>
</dbReference>
<name>A0A0F7SG53_PHARH</name>
<organism evidence="2">
    <name type="scientific">Phaffia rhodozyma</name>
    <name type="common">Yeast</name>
    <name type="synonym">Xanthophyllomyces dendrorhous</name>
    <dbReference type="NCBI Taxonomy" id="264483"/>
    <lineage>
        <taxon>Eukaryota</taxon>
        <taxon>Fungi</taxon>
        <taxon>Dikarya</taxon>
        <taxon>Basidiomycota</taxon>
        <taxon>Agaricomycotina</taxon>
        <taxon>Tremellomycetes</taxon>
        <taxon>Cystofilobasidiales</taxon>
        <taxon>Mrakiaceae</taxon>
        <taxon>Phaffia</taxon>
    </lineage>
</organism>
<proteinExistence type="predicted"/>
<dbReference type="Pfam" id="PF04032">
    <property type="entry name" value="Rpr2"/>
    <property type="match status" value="1"/>
</dbReference>
<evidence type="ECO:0000313" key="2">
    <source>
        <dbReference type="EMBL" id="CDZ96209.1"/>
    </source>
</evidence>
<dbReference type="InterPro" id="IPR007175">
    <property type="entry name" value="Rpr2/Snm1/Rpp21"/>
</dbReference>
<dbReference type="EMBL" id="LN483116">
    <property type="protein sequence ID" value="CDZ96209.1"/>
    <property type="molecule type" value="Genomic_DNA"/>
</dbReference>
<protein>
    <submittedName>
        <fullName evidence="2">RNAse P, Rpr2/Rpp21 subunit</fullName>
    </submittedName>
</protein>
<feature type="compositionally biased region" description="Low complexity" evidence="1">
    <location>
        <begin position="194"/>
        <end position="221"/>
    </location>
</feature>
<dbReference type="Gene3D" id="6.20.50.20">
    <property type="match status" value="1"/>
</dbReference>
<sequence>MSTFQPSLPTLSHLSHLPAHLYPVSPNLSALHLSRLRLLSELPASATEHISCVRCSTLLVPGHTSTIQLRRSKKGKGIDQGKEKERKKKFNRVRVTCLACGDVNIRPGSDRNVVESFPSTRKTRSLQKQQQQQQPVESLPSSPLLTTSILQGPAPHSPASARVSIKQPIKTPAFSSSITPNPLSISSALPLVGSASKTPLSSPASLSPAPPSAISTTSGASVSGPINPTTSSRKKKKQPSALQKMLASNKAKEAESASKAASGGGSLMDWLGNVV</sequence>
<accession>A0A0F7SG53</accession>
<evidence type="ECO:0000256" key="1">
    <source>
        <dbReference type="SAM" id="MobiDB-lite"/>
    </source>
</evidence>
<feature type="region of interest" description="Disordered" evidence="1">
    <location>
        <begin position="66"/>
        <end position="87"/>
    </location>
</feature>
<reference evidence="2" key="1">
    <citation type="submission" date="2014-08" db="EMBL/GenBank/DDBJ databases">
        <authorList>
            <person name="Sharma Rahul"/>
            <person name="Thines Marco"/>
        </authorList>
    </citation>
    <scope>NUCLEOTIDE SEQUENCE</scope>
</reference>
<feature type="compositionally biased region" description="Low complexity" evidence="1">
    <location>
        <begin position="126"/>
        <end position="151"/>
    </location>
</feature>
<feature type="region of interest" description="Disordered" evidence="1">
    <location>
        <begin position="194"/>
        <end position="265"/>
    </location>
</feature>
<dbReference type="GO" id="GO:0006396">
    <property type="term" value="P:RNA processing"/>
    <property type="evidence" value="ECO:0007669"/>
    <property type="project" value="InterPro"/>
</dbReference>
<dbReference type="PANTHER" id="PTHR36072:SF2">
    <property type="entry name" value="OS01G0531000 PROTEIN"/>
    <property type="match status" value="1"/>
</dbReference>
<dbReference type="AlphaFoldDB" id="A0A0F7SG53"/>